<reference evidence="1 2" key="1">
    <citation type="submission" date="2016-06" db="EMBL/GenBank/DDBJ databases">
        <title>Draft genome of Moraxella atlantae CCUG 66109.</title>
        <authorList>
            <person name="Salva-Serra F."/>
            <person name="Engstrom-Jakobsson H."/>
            <person name="Thorell K."/>
            <person name="Gonzales-Siles L."/>
            <person name="Karlsson R."/>
            <person name="Boulund F."/>
            <person name="Engstrand L."/>
            <person name="Kristiansson E."/>
            <person name="Moore E."/>
        </authorList>
    </citation>
    <scope>NUCLEOTIDE SEQUENCE [LARGE SCALE GENOMIC DNA]</scope>
    <source>
        <strain evidence="1 2">CCUG 66109</strain>
    </source>
</reference>
<comment type="caution">
    <text evidence="1">The sequence shown here is derived from an EMBL/GenBank/DDBJ whole genome shotgun (WGS) entry which is preliminary data.</text>
</comment>
<protein>
    <submittedName>
        <fullName evidence="1">Uncharacterized protein</fullName>
    </submittedName>
</protein>
<dbReference type="Proteomes" id="UP000092508">
    <property type="component" value="Unassembled WGS sequence"/>
</dbReference>
<evidence type="ECO:0000313" key="2">
    <source>
        <dbReference type="Proteomes" id="UP000092508"/>
    </source>
</evidence>
<dbReference type="OrthoDB" id="6716573at2"/>
<name>A0A1B8Q8Q4_9GAMM</name>
<sequence>MNIGTFGTGLSTQYRFGLAMSTKPKGVIMDIDRILKQTVDKDNVRANVTAYNRATGPSMSLNENLIPEQLFDDPNTTEKEAQGISAVKALQIAAQQGQTIYTVNQSNYSQILPKLNHSDDVMTDVRNAINAGFVNKSISTDS</sequence>
<proteinExistence type="predicted"/>
<gene>
    <name evidence="1" type="ORF">A9308_01365</name>
</gene>
<evidence type="ECO:0000313" key="1">
    <source>
        <dbReference type="EMBL" id="OBX73115.1"/>
    </source>
</evidence>
<dbReference type="AlphaFoldDB" id="A0A1B8Q8Q4"/>
<dbReference type="EMBL" id="LZMZ01000053">
    <property type="protein sequence ID" value="OBX73115.1"/>
    <property type="molecule type" value="Genomic_DNA"/>
</dbReference>
<accession>A0A1B8Q8Q4</accession>
<organism evidence="1 2">
    <name type="scientific">Faucicola atlantae</name>
    <dbReference type="NCBI Taxonomy" id="34059"/>
    <lineage>
        <taxon>Bacteria</taxon>
        <taxon>Pseudomonadati</taxon>
        <taxon>Pseudomonadota</taxon>
        <taxon>Gammaproteobacteria</taxon>
        <taxon>Moraxellales</taxon>
        <taxon>Moraxellaceae</taxon>
        <taxon>Faucicola</taxon>
    </lineage>
</organism>
<dbReference type="RefSeq" id="WP_156629294.1">
    <property type="nucleotide sequence ID" value="NZ_LZMZ01000053.1"/>
</dbReference>